<keyword evidence="1" id="KW-1133">Transmembrane helix</keyword>
<accession>A0A159D6Z0</accession>
<evidence type="ECO:0000313" key="2">
    <source>
        <dbReference type="EMBL" id="ALS54300.1"/>
    </source>
</evidence>
<reference evidence="2 3" key="1">
    <citation type="journal article" date="2016" name="J. Virol.">
        <title>Arteriviruses, Pegiviruses, and Lentiviruses Are Common among Wild African Monkeys.</title>
        <authorList>
            <person name="Bailey A."/>
            <person name="Heimbruch K."/>
        </authorList>
    </citation>
    <scope>NUCLEOTIDE SEQUENCE [LARGE SCALE GENOMIC DNA]</scope>
    <source>
        <strain evidence="2">VSAI1003</strain>
    </source>
</reference>
<feature type="transmembrane region" description="Helical" evidence="1">
    <location>
        <begin position="123"/>
        <end position="146"/>
    </location>
</feature>
<evidence type="ECO:0000256" key="1">
    <source>
        <dbReference type="SAM" id="Phobius"/>
    </source>
</evidence>
<name>A0A159D6Z0_9NIDO</name>
<keyword evidence="1" id="KW-0472">Membrane</keyword>
<dbReference type="OrthoDB" id="37939at10239"/>
<dbReference type="KEGG" id="vg:27429646"/>
<dbReference type="GeneID" id="27429646"/>
<dbReference type="Proteomes" id="UP000117356">
    <property type="component" value="Segment"/>
</dbReference>
<proteinExistence type="predicted"/>
<evidence type="ECO:0000313" key="3">
    <source>
        <dbReference type="Proteomes" id="UP000117356"/>
    </source>
</evidence>
<keyword evidence="1" id="KW-0812">Transmembrane</keyword>
<keyword evidence="3" id="KW-1185">Reference proteome</keyword>
<dbReference type="RefSeq" id="YP_009249816.1">
    <property type="nucleotide sequence ID" value="NC_029992.1"/>
</dbReference>
<organism evidence="2 3">
    <name type="scientific">Free State vervet virus</name>
    <dbReference type="NCBI Taxonomy" id="1737586"/>
    <lineage>
        <taxon>Viruses</taxon>
        <taxon>Riboviria</taxon>
        <taxon>Orthornavirae</taxon>
        <taxon>Pisuviricota</taxon>
        <taxon>Pisoniviricetes</taxon>
        <taxon>Nidovirales</taxon>
        <taxon>Arnidovirineae</taxon>
        <taxon>Arteriviridae</taxon>
        <taxon>Simarterivirinae</taxon>
        <taxon>Epsilonarterivirus</taxon>
        <taxon>Sheartevirus</taxon>
        <taxon>Epsilonarterivirus safriver</taxon>
    </lineage>
</organism>
<sequence>MGHHAVFSLLSLSALLCCVYSYCFEFPNPDIVVQVFLNYTTCHMQGNIIAGYKSLADCHSFTHDEFVGQYTPLNLTYATAAPVGAVVLGLSLLSHIHQNCSWEGTRYCCSSHAPRSLPVVQQALPHLVILAGGALLAGIMSVCLAAQSPYTIKRD</sequence>
<dbReference type="EMBL" id="KR862307">
    <property type="protein sequence ID" value="ALS54300.1"/>
    <property type="molecule type" value="Genomic_RNA"/>
</dbReference>
<protein>
    <submittedName>
        <fullName evidence="2">GP3 protein</fullName>
    </submittedName>
</protein>